<dbReference type="EMBL" id="JBHSKF010000010">
    <property type="protein sequence ID" value="MFC5289373.1"/>
    <property type="molecule type" value="Genomic_DNA"/>
</dbReference>
<proteinExistence type="predicted"/>
<protein>
    <recommendedName>
        <fullName evidence="3">DUF1330 domain-containing protein</fullName>
    </recommendedName>
</protein>
<dbReference type="Proteomes" id="UP001596157">
    <property type="component" value="Unassembled WGS sequence"/>
</dbReference>
<organism evidence="1 2">
    <name type="scientific">Actinokineospora guangxiensis</name>
    <dbReference type="NCBI Taxonomy" id="1490288"/>
    <lineage>
        <taxon>Bacteria</taxon>
        <taxon>Bacillati</taxon>
        <taxon>Actinomycetota</taxon>
        <taxon>Actinomycetes</taxon>
        <taxon>Pseudonocardiales</taxon>
        <taxon>Pseudonocardiaceae</taxon>
        <taxon>Actinokineospora</taxon>
    </lineage>
</organism>
<comment type="caution">
    <text evidence="1">The sequence shown here is derived from an EMBL/GenBank/DDBJ whole genome shotgun (WGS) entry which is preliminary data.</text>
</comment>
<evidence type="ECO:0008006" key="3">
    <source>
        <dbReference type="Google" id="ProtNLM"/>
    </source>
</evidence>
<keyword evidence="2" id="KW-1185">Reference proteome</keyword>
<name>A0ABW0EPM4_9PSEU</name>
<evidence type="ECO:0000313" key="1">
    <source>
        <dbReference type="EMBL" id="MFC5289373.1"/>
    </source>
</evidence>
<reference evidence="2" key="1">
    <citation type="journal article" date="2019" name="Int. J. Syst. Evol. Microbiol.">
        <title>The Global Catalogue of Microorganisms (GCM) 10K type strain sequencing project: providing services to taxonomists for standard genome sequencing and annotation.</title>
        <authorList>
            <consortium name="The Broad Institute Genomics Platform"/>
            <consortium name="The Broad Institute Genome Sequencing Center for Infectious Disease"/>
            <person name="Wu L."/>
            <person name="Ma J."/>
        </authorList>
    </citation>
    <scope>NUCLEOTIDE SEQUENCE [LARGE SCALE GENOMIC DNA]</scope>
    <source>
        <strain evidence="2">CCUG 59778</strain>
    </source>
</reference>
<gene>
    <name evidence="1" type="ORF">ACFPM7_20170</name>
</gene>
<dbReference type="RefSeq" id="WP_378249213.1">
    <property type="nucleotide sequence ID" value="NZ_JBHSKF010000010.1"/>
</dbReference>
<evidence type="ECO:0000313" key="2">
    <source>
        <dbReference type="Proteomes" id="UP001596157"/>
    </source>
</evidence>
<sequence>MQRKISDITGEEAAEADFVTLIVRQHPKVDQPKRLDALPSELDQLKPVGDLVVVEVRRPDTSVDEVYVRYADFAKLIPDSVVDGAPGTKGRIPGTRINGKH</sequence>
<accession>A0ABW0EPM4</accession>